<gene>
    <name evidence="1" type="ORF">GCM10022239_11760</name>
</gene>
<organism evidence="1 2">
    <name type="scientific">Leifsonella bigeumensis</name>
    <dbReference type="NCBI Taxonomy" id="433643"/>
    <lineage>
        <taxon>Bacteria</taxon>
        <taxon>Bacillati</taxon>
        <taxon>Actinomycetota</taxon>
        <taxon>Actinomycetes</taxon>
        <taxon>Micrococcales</taxon>
        <taxon>Microbacteriaceae</taxon>
        <taxon>Leifsonella</taxon>
    </lineage>
</organism>
<proteinExistence type="predicted"/>
<name>A0ABP7FEI7_9MICO</name>
<dbReference type="EMBL" id="BAABAE010000003">
    <property type="protein sequence ID" value="GAA3737717.1"/>
    <property type="molecule type" value="Genomic_DNA"/>
</dbReference>
<reference evidence="2" key="1">
    <citation type="journal article" date="2019" name="Int. J. Syst. Evol. Microbiol.">
        <title>The Global Catalogue of Microorganisms (GCM) 10K type strain sequencing project: providing services to taxonomists for standard genome sequencing and annotation.</title>
        <authorList>
            <consortium name="The Broad Institute Genomics Platform"/>
            <consortium name="The Broad Institute Genome Sequencing Center for Infectious Disease"/>
            <person name="Wu L."/>
            <person name="Ma J."/>
        </authorList>
    </citation>
    <scope>NUCLEOTIDE SEQUENCE [LARGE SCALE GENOMIC DNA]</scope>
    <source>
        <strain evidence="2">JCM 16949</strain>
    </source>
</reference>
<evidence type="ECO:0000313" key="1">
    <source>
        <dbReference type="EMBL" id="GAA3737717.1"/>
    </source>
</evidence>
<comment type="caution">
    <text evidence="1">The sequence shown here is derived from an EMBL/GenBank/DDBJ whole genome shotgun (WGS) entry which is preliminary data.</text>
</comment>
<dbReference type="RefSeq" id="WP_344754705.1">
    <property type="nucleotide sequence ID" value="NZ_BAABAE010000003.1"/>
</dbReference>
<keyword evidence="2" id="KW-1185">Reference proteome</keyword>
<evidence type="ECO:0000313" key="2">
    <source>
        <dbReference type="Proteomes" id="UP001501004"/>
    </source>
</evidence>
<accession>A0ABP7FEI7</accession>
<sequence>MTDQSLAAWVRAHVDEVRGWPAISRPDRMCLVAVCDRPVFASLLCKTHYKHAVLVRRIHRDAMHVVPRTAIWPEYGMPVYADTNPQDLGA</sequence>
<dbReference type="Proteomes" id="UP001501004">
    <property type="component" value="Unassembled WGS sequence"/>
</dbReference>
<protein>
    <submittedName>
        <fullName evidence="1">Uncharacterized protein</fullName>
    </submittedName>
</protein>